<feature type="non-terminal residue" evidence="2">
    <location>
        <position position="52"/>
    </location>
</feature>
<sequence>MCLFVSELKETADRVQSQYKMEKQKRKEVEIKLNNMEEELQDMKTEKDSLER</sequence>
<keyword evidence="1" id="KW-0175">Coiled coil</keyword>
<organism evidence="2 3">
    <name type="scientific">Cirrhinus mrigala</name>
    <name type="common">Mrigala</name>
    <dbReference type="NCBI Taxonomy" id="683832"/>
    <lineage>
        <taxon>Eukaryota</taxon>
        <taxon>Metazoa</taxon>
        <taxon>Chordata</taxon>
        <taxon>Craniata</taxon>
        <taxon>Vertebrata</taxon>
        <taxon>Euteleostomi</taxon>
        <taxon>Actinopterygii</taxon>
        <taxon>Neopterygii</taxon>
        <taxon>Teleostei</taxon>
        <taxon>Ostariophysi</taxon>
        <taxon>Cypriniformes</taxon>
        <taxon>Cyprinidae</taxon>
        <taxon>Labeoninae</taxon>
        <taxon>Labeonini</taxon>
        <taxon>Cirrhinus</taxon>
    </lineage>
</organism>
<protein>
    <submittedName>
        <fullName evidence="2">Uncharacterized protein</fullName>
    </submittedName>
</protein>
<accession>A0ABD0QJN0</accession>
<feature type="coiled-coil region" evidence="1">
    <location>
        <begin position="5"/>
        <end position="46"/>
    </location>
</feature>
<dbReference type="Proteomes" id="UP001529510">
    <property type="component" value="Unassembled WGS sequence"/>
</dbReference>
<gene>
    <name evidence="2" type="ORF">M9458_018112</name>
</gene>
<comment type="caution">
    <text evidence="2">The sequence shown here is derived from an EMBL/GenBank/DDBJ whole genome shotgun (WGS) entry which is preliminary data.</text>
</comment>
<dbReference type="AlphaFoldDB" id="A0ABD0QJN0"/>
<name>A0ABD0QJN0_CIRMR</name>
<keyword evidence="3" id="KW-1185">Reference proteome</keyword>
<evidence type="ECO:0000256" key="1">
    <source>
        <dbReference type="SAM" id="Coils"/>
    </source>
</evidence>
<reference evidence="2 3" key="1">
    <citation type="submission" date="2024-05" db="EMBL/GenBank/DDBJ databases">
        <title>Genome sequencing and assembly of Indian major carp, Cirrhinus mrigala (Hamilton, 1822).</title>
        <authorList>
            <person name="Mohindra V."/>
            <person name="Chowdhury L.M."/>
            <person name="Lal K."/>
            <person name="Jena J.K."/>
        </authorList>
    </citation>
    <scope>NUCLEOTIDE SEQUENCE [LARGE SCALE GENOMIC DNA]</scope>
    <source>
        <strain evidence="2">CM1030</strain>
        <tissue evidence="2">Blood</tissue>
    </source>
</reference>
<evidence type="ECO:0000313" key="3">
    <source>
        <dbReference type="Proteomes" id="UP001529510"/>
    </source>
</evidence>
<proteinExistence type="predicted"/>
<evidence type="ECO:0000313" key="2">
    <source>
        <dbReference type="EMBL" id="KAL0186442.1"/>
    </source>
</evidence>
<dbReference type="EMBL" id="JAMKFB020000008">
    <property type="protein sequence ID" value="KAL0186442.1"/>
    <property type="molecule type" value="Genomic_DNA"/>
</dbReference>